<feature type="region of interest" description="Disordered" evidence="3">
    <location>
        <begin position="2498"/>
        <end position="2689"/>
    </location>
</feature>
<evidence type="ECO:0000256" key="1">
    <source>
        <dbReference type="ARBA" id="ARBA00022884"/>
    </source>
</evidence>
<organism evidence="6">
    <name type="scientific">Rhipicephalus pulchellus</name>
    <name type="common">Yellow backed tick</name>
    <name type="synonym">Dermacentor pulchellus</name>
    <dbReference type="NCBI Taxonomy" id="72859"/>
    <lineage>
        <taxon>Eukaryota</taxon>
        <taxon>Metazoa</taxon>
        <taxon>Ecdysozoa</taxon>
        <taxon>Arthropoda</taxon>
        <taxon>Chelicerata</taxon>
        <taxon>Arachnida</taxon>
        <taxon>Acari</taxon>
        <taxon>Parasitiformes</taxon>
        <taxon>Ixodida</taxon>
        <taxon>Ixodoidea</taxon>
        <taxon>Ixodidae</taxon>
        <taxon>Rhipicephalinae</taxon>
        <taxon>Rhipicephalus</taxon>
        <taxon>Rhipicephalus</taxon>
    </lineage>
</organism>
<feature type="region of interest" description="Disordered" evidence="3">
    <location>
        <begin position="2769"/>
        <end position="2935"/>
    </location>
</feature>
<dbReference type="SMART" id="SM00513">
    <property type="entry name" value="SAP"/>
    <property type="match status" value="1"/>
</dbReference>
<feature type="compositionally biased region" description="Polar residues" evidence="3">
    <location>
        <begin position="1420"/>
        <end position="1431"/>
    </location>
</feature>
<evidence type="ECO:0000259" key="5">
    <source>
        <dbReference type="PROSITE" id="PS50800"/>
    </source>
</evidence>
<feature type="compositionally biased region" description="Polar residues" evidence="3">
    <location>
        <begin position="632"/>
        <end position="648"/>
    </location>
</feature>
<feature type="domain" description="SAP" evidence="5">
    <location>
        <begin position="68"/>
        <end position="102"/>
    </location>
</feature>
<feature type="compositionally biased region" description="Low complexity" evidence="3">
    <location>
        <begin position="2333"/>
        <end position="2344"/>
    </location>
</feature>
<feature type="region of interest" description="Disordered" evidence="3">
    <location>
        <begin position="1067"/>
        <end position="1087"/>
    </location>
</feature>
<dbReference type="InterPro" id="IPR036361">
    <property type="entry name" value="SAP_dom_sf"/>
</dbReference>
<feature type="compositionally biased region" description="Basic and acidic residues" evidence="3">
    <location>
        <begin position="2453"/>
        <end position="2464"/>
    </location>
</feature>
<name>L7MEN6_RHIPC</name>
<keyword evidence="1 2" id="KW-0694">RNA-binding</keyword>
<dbReference type="SUPFAM" id="SSF68906">
    <property type="entry name" value="SAP domain"/>
    <property type="match status" value="1"/>
</dbReference>
<feature type="non-terminal residue" evidence="6">
    <location>
        <position position="1"/>
    </location>
</feature>
<dbReference type="InterPro" id="IPR035979">
    <property type="entry name" value="RBD_domain_sf"/>
</dbReference>
<feature type="compositionally biased region" description="Polar residues" evidence="3">
    <location>
        <begin position="403"/>
        <end position="416"/>
    </location>
</feature>
<feature type="region of interest" description="Disordered" evidence="3">
    <location>
        <begin position="1541"/>
        <end position="1583"/>
    </location>
</feature>
<feature type="region of interest" description="Disordered" evidence="3">
    <location>
        <begin position="1189"/>
        <end position="1225"/>
    </location>
</feature>
<dbReference type="GO" id="GO:0061574">
    <property type="term" value="C:ASAP complex"/>
    <property type="evidence" value="ECO:0007669"/>
    <property type="project" value="TreeGrafter"/>
</dbReference>
<feature type="compositionally biased region" description="Polar residues" evidence="3">
    <location>
        <begin position="1193"/>
        <end position="1208"/>
    </location>
</feature>
<dbReference type="CDD" id="cd12432">
    <property type="entry name" value="RRM_ACINU"/>
    <property type="match status" value="1"/>
</dbReference>
<feature type="compositionally biased region" description="Basic and acidic residues" evidence="3">
    <location>
        <begin position="1209"/>
        <end position="1218"/>
    </location>
</feature>
<dbReference type="EMBL" id="GACK01002579">
    <property type="protein sequence ID" value="JAA62455.1"/>
    <property type="molecule type" value="mRNA"/>
</dbReference>
<feature type="compositionally biased region" description="Basic and acidic residues" evidence="3">
    <location>
        <begin position="2918"/>
        <end position="2934"/>
    </location>
</feature>
<dbReference type="InterPro" id="IPR000504">
    <property type="entry name" value="RRM_dom"/>
</dbReference>
<feature type="compositionally biased region" description="Low complexity" evidence="3">
    <location>
        <begin position="2892"/>
        <end position="2901"/>
    </location>
</feature>
<accession>L7MEN6</accession>
<dbReference type="Gene3D" id="1.10.720.30">
    <property type="entry name" value="SAP domain"/>
    <property type="match status" value="1"/>
</dbReference>
<feature type="compositionally biased region" description="Basic and acidic residues" evidence="3">
    <location>
        <begin position="183"/>
        <end position="196"/>
    </location>
</feature>
<feature type="compositionally biased region" description="Low complexity" evidence="3">
    <location>
        <begin position="2787"/>
        <end position="2796"/>
    </location>
</feature>
<dbReference type="Gene3D" id="3.30.70.330">
    <property type="match status" value="1"/>
</dbReference>
<reference evidence="6" key="1">
    <citation type="submission" date="2012-11" db="EMBL/GenBank/DDBJ databases">
        <authorList>
            <person name="Lucero-Rivera Y.E."/>
            <person name="Tovar-Ramirez D."/>
        </authorList>
    </citation>
    <scope>NUCLEOTIDE SEQUENCE</scope>
    <source>
        <tissue evidence="6">Salivary gland</tissue>
    </source>
</reference>
<feature type="compositionally biased region" description="Polar residues" evidence="3">
    <location>
        <begin position="903"/>
        <end position="917"/>
    </location>
</feature>
<feature type="compositionally biased region" description="Low complexity" evidence="3">
    <location>
        <begin position="653"/>
        <end position="663"/>
    </location>
</feature>
<evidence type="ECO:0000256" key="2">
    <source>
        <dbReference type="PROSITE-ProRule" id="PRU00176"/>
    </source>
</evidence>
<dbReference type="PROSITE" id="PS50102">
    <property type="entry name" value="RRM"/>
    <property type="match status" value="1"/>
</dbReference>
<feature type="compositionally biased region" description="Basic and acidic residues" evidence="3">
    <location>
        <begin position="2812"/>
        <end position="2843"/>
    </location>
</feature>
<reference evidence="6" key="2">
    <citation type="journal article" date="2015" name="J. Proteomics">
        <title>Sexual differences in the sialomes of the zebra tick, Rhipicephalus pulchellus.</title>
        <authorList>
            <person name="Tan A.W."/>
            <person name="Francischetti I.M."/>
            <person name="Slovak M."/>
            <person name="Kini R.M."/>
            <person name="Ribeiro J.M."/>
        </authorList>
    </citation>
    <scope>NUCLEOTIDE SEQUENCE</scope>
    <source>
        <tissue evidence="6">Salivary gland</tissue>
    </source>
</reference>
<dbReference type="GO" id="GO:0003723">
    <property type="term" value="F:RNA binding"/>
    <property type="evidence" value="ECO:0007669"/>
    <property type="project" value="UniProtKB-UniRule"/>
</dbReference>
<dbReference type="Pfam" id="PF00076">
    <property type="entry name" value="RRM_1"/>
    <property type="match status" value="1"/>
</dbReference>
<feature type="compositionally biased region" description="Basic and acidic residues" evidence="3">
    <location>
        <begin position="2955"/>
        <end position="2970"/>
    </location>
</feature>
<feature type="region of interest" description="Disordered" evidence="3">
    <location>
        <begin position="857"/>
        <end position="917"/>
    </location>
</feature>
<feature type="compositionally biased region" description="Basic and acidic residues" evidence="3">
    <location>
        <begin position="2409"/>
        <end position="2420"/>
    </location>
</feature>
<dbReference type="Pfam" id="PF02037">
    <property type="entry name" value="SAP"/>
    <property type="match status" value="1"/>
</dbReference>
<feature type="compositionally biased region" description="Polar residues" evidence="3">
    <location>
        <begin position="1072"/>
        <end position="1085"/>
    </location>
</feature>
<feature type="compositionally biased region" description="Low complexity" evidence="3">
    <location>
        <begin position="872"/>
        <end position="887"/>
    </location>
</feature>
<dbReference type="SUPFAM" id="SSF54928">
    <property type="entry name" value="RNA-binding domain, RBD"/>
    <property type="match status" value="1"/>
</dbReference>
<feature type="compositionally biased region" description="Low complexity" evidence="3">
    <location>
        <begin position="2208"/>
        <end position="2217"/>
    </location>
</feature>
<feature type="compositionally biased region" description="Basic residues" evidence="3">
    <location>
        <begin position="389"/>
        <end position="399"/>
    </location>
</feature>
<proteinExistence type="evidence at transcript level"/>
<evidence type="ECO:0000313" key="6">
    <source>
        <dbReference type="EMBL" id="JAA62455.1"/>
    </source>
</evidence>
<evidence type="ECO:0000259" key="4">
    <source>
        <dbReference type="PROSITE" id="PS50102"/>
    </source>
</evidence>
<feature type="region of interest" description="Disordered" evidence="3">
    <location>
        <begin position="2194"/>
        <end position="2481"/>
    </location>
</feature>
<dbReference type="SMART" id="SM00360">
    <property type="entry name" value="RRM"/>
    <property type="match status" value="1"/>
</dbReference>
<feature type="compositionally biased region" description="Basic and acidic residues" evidence="3">
    <location>
        <begin position="2551"/>
        <end position="2644"/>
    </location>
</feature>
<dbReference type="InterPro" id="IPR003034">
    <property type="entry name" value="SAP_dom"/>
</dbReference>
<feature type="compositionally biased region" description="Acidic residues" evidence="3">
    <location>
        <begin position="2421"/>
        <end position="2432"/>
    </location>
</feature>
<feature type="region of interest" description="Disordered" evidence="3">
    <location>
        <begin position="508"/>
        <end position="532"/>
    </location>
</feature>
<dbReference type="InterPro" id="IPR032552">
    <property type="entry name" value="RSB_motif"/>
</dbReference>
<dbReference type="InterPro" id="IPR034257">
    <property type="entry name" value="Acinus_RRM"/>
</dbReference>
<feature type="region of interest" description="Disordered" evidence="3">
    <location>
        <begin position="373"/>
        <end position="416"/>
    </location>
</feature>
<feature type="region of interest" description="Disordered" evidence="3">
    <location>
        <begin position="181"/>
        <end position="218"/>
    </location>
</feature>
<feature type="compositionally biased region" description="Polar residues" evidence="3">
    <location>
        <begin position="2471"/>
        <end position="2481"/>
    </location>
</feature>
<feature type="compositionally biased region" description="Basic and acidic residues" evidence="3">
    <location>
        <begin position="2979"/>
        <end position="3000"/>
    </location>
</feature>
<feature type="domain" description="RRM" evidence="4">
    <location>
        <begin position="2692"/>
        <end position="2769"/>
    </location>
</feature>
<feature type="compositionally biased region" description="Basic and acidic residues" evidence="3">
    <location>
        <begin position="2389"/>
        <end position="2399"/>
    </location>
</feature>
<feature type="region of interest" description="Disordered" evidence="3">
    <location>
        <begin position="1375"/>
        <end position="1394"/>
    </location>
</feature>
<feature type="region of interest" description="Disordered" evidence="3">
    <location>
        <begin position="630"/>
        <end position="663"/>
    </location>
</feature>
<feature type="compositionally biased region" description="Polar residues" evidence="3">
    <location>
        <begin position="264"/>
        <end position="275"/>
    </location>
</feature>
<feature type="compositionally biased region" description="Basic and acidic residues" evidence="3">
    <location>
        <begin position="2873"/>
        <end position="2882"/>
    </location>
</feature>
<feature type="region of interest" description="Disordered" evidence="3">
    <location>
        <begin position="1411"/>
        <end position="1431"/>
    </location>
</feature>
<feature type="region of interest" description="Disordered" evidence="3">
    <location>
        <begin position="28"/>
        <end position="57"/>
    </location>
</feature>
<dbReference type="Pfam" id="PF16294">
    <property type="entry name" value="RSB_motif"/>
    <property type="match status" value="1"/>
</dbReference>
<feature type="region of interest" description="Disordered" evidence="3">
    <location>
        <begin position="235"/>
        <end position="275"/>
    </location>
</feature>
<feature type="compositionally biased region" description="Low complexity" evidence="3">
    <location>
        <begin position="516"/>
        <end position="525"/>
    </location>
</feature>
<dbReference type="InterPro" id="IPR052793">
    <property type="entry name" value="EJC-associated_protein"/>
</dbReference>
<feature type="compositionally biased region" description="Basic and acidic residues" evidence="3">
    <location>
        <begin position="2284"/>
        <end position="2294"/>
    </location>
</feature>
<dbReference type="PANTHER" id="PTHR46589:SF1">
    <property type="entry name" value="APOPTOTIC CHROMATIN CONDENSATION INDUCER IN THE NUCLEUS"/>
    <property type="match status" value="1"/>
</dbReference>
<feature type="region of interest" description="Disordered" evidence="3">
    <location>
        <begin position="2955"/>
        <end position="3010"/>
    </location>
</feature>
<evidence type="ECO:0000256" key="3">
    <source>
        <dbReference type="SAM" id="MobiDB-lite"/>
    </source>
</evidence>
<dbReference type="PANTHER" id="PTHR46589">
    <property type="entry name" value="APOPTOTIC CHROMATIN CONDENSATION INDUCER IN THE NUCLEUS"/>
    <property type="match status" value="1"/>
</dbReference>
<dbReference type="GO" id="GO:0008380">
    <property type="term" value="P:RNA splicing"/>
    <property type="evidence" value="ECO:0007669"/>
    <property type="project" value="TreeGrafter"/>
</dbReference>
<protein>
    <submittedName>
        <fullName evidence="6">Putative acinus induces apoptotic chromatin condensation</fullName>
    </submittedName>
</protein>
<dbReference type="InterPro" id="IPR012677">
    <property type="entry name" value="Nucleotide-bd_a/b_plait_sf"/>
</dbReference>
<dbReference type="GO" id="GO:0071011">
    <property type="term" value="C:precatalytic spliceosome"/>
    <property type="evidence" value="ECO:0007669"/>
    <property type="project" value="TreeGrafter"/>
</dbReference>
<feature type="compositionally biased region" description="Basic and acidic residues" evidence="3">
    <location>
        <begin position="2498"/>
        <end position="2510"/>
    </location>
</feature>
<sequence>IDAFLEAVATVVTVRTGLQCCTTALSATPKTTNRPQHKSALDQASVGPTQQRREMADKSEAVLDGRALHSLRVVDLRSALEKRGLPKSGSKKELVERLKLQLKIEKLHEESVKAEDRVPNLDLQDELTGQNDFVRQYLAAQQQTYALQLKERRQVEMQAFSSAPEKVGGEEAAAAPVVLSPAVDEKSSHQGSWERPRRGRTCPSSIDPGGNASHCPYQGKLPVEANAAVDTCRRSRLRQQRLSPPRPAKKVRTKSAGAGEQERSCQPQPAFSSTQNECSMHDMVQRTVQSPRKGAVAPAVSPPPIEERKDHRYPSRRKREKSVSEEIVTASQPGCAETITSDEKEACDVEACKATPTSHQDNTSEKRECVRERHARLEDPSPGLVTAHRSTRKKNKRKSSTTMVTNAESSPLDSSQQVLPQHLQGADQSNIKRTSNPIQCSVVDGSEKRGKPLRMLITRTGTTKSVISCNRVNMRCEPLPENAAACHSNTSPTQVPYNVLPSEPALKSSALKDSQSDTQDTQSSSRLLEVQVGDDLHETLNKLHITEAESRKKTTERDSGKETLSPVQCDTILVCATSLVEQELKEDLNKDSVTGNCDANTVVNTPPENKNIQPATATIEHVEQKALEQDLHASTSPAEHNTPSTSSMPAGAPSSPTRPSVRRPLTLEEMTSAVESILQTTEQTLALNEQCQDMPDTDANLIDEKEVDNATDSLLKEMSVHNEDNLQLTTSCLSAQQDKIDEFSTSTTLHKNYIPSDDKRGCGTEDISVKSATESPYNVVLPQSEPAMFEPQSSISQNEELICTTILLTDGTGVPSGASLTEGKVLDEGSQLSAPNSPSSPQCFDVVGLGTVVKKTKPCTTPENDKHQQKISEQSTSTASSTSPPTECSEDLDTERSYEHTRSTCTFTTDAPKNDNTWETLNSESSQLLHSKIPVQVVENDQNVKMDHLAQEMGDESSLQETSFYQESFQPLHKTQAKDDGQKALAIHESSGCLHSACEDEDVPALEARPKQSAGVELYSNLPSPSLHILEDTQKLHADITEAGASLEKQLNTPNFSPSQTHLEKFSCSGDEASNSAGTLETSPQEVEPCKEEQIINTQEVLPCSCGSNNTAMIKSPCGTLYNMEPEERKKMDTSSFLPKLLSSSSEECTDNIKQPDLSSVSLDPDTSVILSSNKNAAIKSDNKCSSYFPEEQSITGSGSSEGLQNEGTKTEVPNEEKEPAEETTTDILKTQECTENTMHEINEKAGVVTGDAGSLISNAGKTDEPPERKKDVLHFPRDEVGLREVPQEMSLQCYTSPANEPGDKDTMSTYTTNPDVNLTSCKLPVLQDKHDSKALPDFALDKTTGVNLDNSNDAMNPRVSDSAITSSMPVSVVSESSSGGLTNADKQNEEAQAVSTVPCSLSTGFTVTQQQQQHKQHQDASSLGSCDSTTESCNALQHPTALSIKECSVICRDNSATSLSAKGQHYDGSVPAPDSTIIESGVLPHPSSPNTVNVMGPVQRNSSMGIQHTKEMPAFVIPCSNTHKPSAISQFSRLHENDGIPSKPMRGDQQMQTTQGGRAARKEIKDDTSVSDEIMDSSDAMKSRSPVGCACDDFNPAEGKLEKDNFDNSTVLPVCSEEANLAITGEPYVTTAEMKADIKNAAAEHKQSVTTAHEISSELGNNIEVIDSTCTLSPSEILLQKHENVDETKNEAMAANTQVIILHSNRANATSQELLVDEDNYFQREKCSSHNNQNKQDEVGGNLHLCGTSSKHSPSTMSVVINAHVVQEASAASQDFPEESTNISISEQSEELGTDARHEQEFVKEFESFKFGRLQQVGTEEPSNSKLDVTGSTNVSVKARYAVDEGAETICVPHSSTLGNENASEHSNLSCVVPEDGIRYQDVETLTSANTEQANVKGNDDSNAFHSPSETCFTALYATPEPSYTEPTPTAFEHKEKYANRPGSELAHSPTDLSCSTAQVEYSTAAHAVPHISGTERTVNLAHMDISDSDQAVKKHTPRTPDSDFSTIAEHLSRSEEIVNSSSNLAVNDELVLGFAAGNRQHCAPLLAEDIPKDLEIQDKEHILSSPFNCARRDDNSAIYDSKGTKEDSIQMDATACTEQHGADLIRADGVDTDVAATGSTEFPSCSKSHAGTAASNSCGADNLNIAASPKRNVERQCSVSCKNSESQPHEACDPLLQNCGKYDASAGLQHKTRETGRNVLGRVDASDSSGDISGSESEEHEMARLRGRGVRKQVPARATKESSEASSDGEGSEAGNRRLRNGRRATPEEPQAMRRSSRNRKAAAEESPKEDSDAATEPESTPGSPQLEEGQVLSPVNEEEEQKPEGKEASEGSSSSSSSESSDTSDGEEEPVGRRGLKGVLASPPGRRQAPSEGPRSPPNSEPAQEEDVKSQEEPAEVKTVAPDQRPPQEERPSKESVPEDVEMKDDEESQPPSGASPPKFKTRRLSTAALKKDSEDKEERPQRKRRWGSTNVVLGPSMSISTAALKDLIPDIEEPLSKPKELEEEHVTASVGESPVTEQEEASDEPPVKLQAVDDEPTSEEMAPCNDNTEKDQEKGEDGEPSHGEKSSRGDRIDKASRDEKPNDDRLPRSERFSRDEKEKPPGRDEKTSKTEKPSREAGRDDKPGRHEANTKETKGARERASPITAPSAERKALHVISDRAPLSKRPAAGKDEAGQRKLASPPRNPKSRILFVRNLVRPFTLNQLKQLLQEFGDTVDSEFWIDKIKSKCFVTYVSEEDAVKAREALHNLRWPLCNPKILHVDFSSPEEMERQKEPPTPPPPRPAAATERTLPAFQRTVEVDTRMPTGREVLRDPREVLRDPREPREIKDPREPKDPREARGTVSGPPARPDRNLMAERQAVNRRPALPVREWDRDKLRQETPPPPPAERAPAPSRNRATSPPDKRERRDKKVAKRKSEEDTPAKLLDDLFRKTKASPCIYWLPLTEEQIARKEEERKQRRQERERRRQQQQLQEEEERRKRALARDMAAKTKQESKRSGSHSPVRRR</sequence>
<feature type="region of interest" description="Disordered" evidence="3">
    <location>
        <begin position="287"/>
        <end position="329"/>
    </location>
</feature>
<dbReference type="PROSITE" id="PS50800">
    <property type="entry name" value="SAP"/>
    <property type="match status" value="1"/>
</dbReference>